<reference evidence="17 18" key="1">
    <citation type="submission" date="2020-05" db="EMBL/GenBank/DDBJ databases">
        <title>Complete genome sequence of of a novel Thermoleptolyngbya strain isolated from hot springs of Ganzi, Sichuan China.</title>
        <authorList>
            <person name="Tang J."/>
            <person name="Daroch M."/>
            <person name="Li L."/>
            <person name="Waleron K."/>
            <person name="Waleron M."/>
            <person name="Waleron M."/>
        </authorList>
    </citation>
    <scope>NUCLEOTIDE SEQUENCE [LARGE SCALE GENOMIC DNA]</scope>
    <source>
        <strain evidence="17 18">PKUAC-SCTA183</strain>
    </source>
</reference>
<dbReference type="GO" id="GO:0008177">
    <property type="term" value="F:succinate dehydrogenase (quinone) activity"/>
    <property type="evidence" value="ECO:0007669"/>
    <property type="project" value="UniProtKB-EC"/>
</dbReference>
<dbReference type="GO" id="GO:0033765">
    <property type="term" value="F:steroid dehydrogenase activity, acting on the CH-CH group of donors"/>
    <property type="evidence" value="ECO:0007669"/>
    <property type="project" value="UniProtKB-ARBA"/>
</dbReference>
<evidence type="ECO:0000256" key="7">
    <source>
        <dbReference type="ARBA" id="ARBA00022448"/>
    </source>
</evidence>
<keyword evidence="18" id="KW-1185">Reference proteome</keyword>
<dbReference type="Proteomes" id="UP000505210">
    <property type="component" value="Chromosome"/>
</dbReference>
<keyword evidence="9" id="KW-0274">FAD</keyword>
<evidence type="ECO:0000256" key="13">
    <source>
        <dbReference type="ARBA" id="ARBA00049220"/>
    </source>
</evidence>
<name>A0A6M8B5M4_9CYAN</name>
<evidence type="ECO:0000256" key="10">
    <source>
        <dbReference type="ARBA" id="ARBA00022982"/>
    </source>
</evidence>
<dbReference type="Pfam" id="PF02910">
    <property type="entry name" value="Succ_DH_flav_C"/>
    <property type="match status" value="1"/>
</dbReference>
<dbReference type="PANTHER" id="PTHR11632:SF51">
    <property type="entry name" value="SUCCINATE DEHYDROGENASE [UBIQUINONE] FLAVOPROTEIN SUBUNIT, MITOCHONDRIAL"/>
    <property type="match status" value="1"/>
</dbReference>
<dbReference type="AlphaFoldDB" id="A0A6M8B5M4"/>
<keyword evidence="10" id="KW-0249">Electron transport</keyword>
<feature type="active site" description="Proton acceptor" evidence="14">
    <location>
        <position position="277"/>
    </location>
</feature>
<dbReference type="EMBL" id="CP053661">
    <property type="protein sequence ID" value="QKD82234.1"/>
    <property type="molecule type" value="Genomic_DNA"/>
</dbReference>
<dbReference type="SUPFAM" id="SSF46977">
    <property type="entry name" value="Succinate dehydrogenase/fumarate reductase flavoprotein C-terminal domain"/>
    <property type="match status" value="1"/>
</dbReference>
<keyword evidence="11 17" id="KW-0560">Oxidoreductase</keyword>
<dbReference type="Gene3D" id="1.20.58.100">
    <property type="entry name" value="Fumarate reductase/succinate dehydrogenase flavoprotein-like, C-terminal domain"/>
    <property type="match status" value="1"/>
</dbReference>
<evidence type="ECO:0000256" key="12">
    <source>
        <dbReference type="ARBA" id="ARBA00023136"/>
    </source>
</evidence>
<comment type="subcellular location">
    <subcellularLocation>
        <location evidence="2">Membrane</location>
        <topology evidence="2">Peripheral membrane protein</topology>
    </subcellularLocation>
</comment>
<evidence type="ECO:0000256" key="4">
    <source>
        <dbReference type="ARBA" id="ARBA00008040"/>
    </source>
</evidence>
<dbReference type="PANTHER" id="PTHR11632">
    <property type="entry name" value="SUCCINATE DEHYDROGENASE 2 FLAVOPROTEIN SUBUNIT"/>
    <property type="match status" value="1"/>
</dbReference>
<sequence length="575" mass="63660">MIDHDVVIVGGGLAGCRAAVEIARMNPSLSVAVIAKTHPIRSHSVAAQGGMAASLKNVDSEDSWEAHAFDTVKGSDYLADQDAVEILTREAPDVVIDLEHMGVLFSRLPDGRIAQRAFGGHSHNRTCYAADKTGHAILHELVNNLRRYGVHIYDEWYVMRLILEEEQAKGLVMFRIRDGHLEVVRAKAVMFATGGYGRVYNTTSNDFASTGDGLAMTAAAGLPLEDMEFVQFHPTGVYGVGVLISEAVRGEGAYLVNSEGDRFMKTYAPSRMELAPRDITSRAIVKEIRAGRGIHRDGSAGGPFVHLDVRHLGREKIMSRIPFAWEEAHRLLGVDAVHEPIPVRPTVHYSMGGIPTNTDGQVRSGDETLVEGFFAAGETACVSVHGANRLGSNSLLECVVYGRRTGAAIARYVQNRKLPDLNETPYLSEARQRIQTLLDQRGEHRINTVRQAFQDCMTDHCGVFRTEEVMQAGLQKLQTIRQQAGNIFLDDKGKLWNTELIEALELQSLLTVGEIILTGALNRKESRGSHCREDCPDRDDVNFLQHTMAYYSPAGIELRYRPVTITQFQPQERKY</sequence>
<comment type="pathway">
    <text evidence="3">Carbohydrate metabolism; tricarboxylic acid cycle; fumarate from succinate (bacterial route): step 1/1.</text>
</comment>
<dbReference type="Gene3D" id="3.50.50.60">
    <property type="entry name" value="FAD/NAD(P)-binding domain"/>
    <property type="match status" value="1"/>
</dbReference>
<evidence type="ECO:0000256" key="1">
    <source>
        <dbReference type="ARBA" id="ARBA00001974"/>
    </source>
</evidence>
<dbReference type="FunFam" id="1.20.58.100:FF:000001">
    <property type="entry name" value="Succinate dehydrogenase flavoprotein subunit (SdhA)"/>
    <property type="match status" value="1"/>
</dbReference>
<dbReference type="EC" id="1.3.5.1" evidence="5"/>
<evidence type="ECO:0000256" key="5">
    <source>
        <dbReference type="ARBA" id="ARBA00012792"/>
    </source>
</evidence>
<proteinExistence type="inferred from homology"/>
<keyword evidence="8" id="KW-0285">Flavoprotein</keyword>
<organism evidence="17 18">
    <name type="scientific">Thermoleptolyngbya sichuanensis A183</name>
    <dbReference type="NCBI Taxonomy" id="2737172"/>
    <lineage>
        <taxon>Bacteria</taxon>
        <taxon>Bacillati</taxon>
        <taxon>Cyanobacteriota</taxon>
        <taxon>Cyanophyceae</taxon>
        <taxon>Oculatellales</taxon>
        <taxon>Oculatellaceae</taxon>
        <taxon>Thermoleptolyngbya</taxon>
        <taxon>Thermoleptolyngbya sichuanensis</taxon>
    </lineage>
</organism>
<dbReference type="GO" id="GO:0005886">
    <property type="term" value="C:plasma membrane"/>
    <property type="evidence" value="ECO:0007669"/>
    <property type="project" value="TreeGrafter"/>
</dbReference>
<dbReference type="NCBIfam" id="TIGR01812">
    <property type="entry name" value="sdhA_frdA_Gneg"/>
    <property type="match status" value="1"/>
</dbReference>
<evidence type="ECO:0000256" key="3">
    <source>
        <dbReference type="ARBA" id="ARBA00004894"/>
    </source>
</evidence>
<dbReference type="NCBIfam" id="NF004613">
    <property type="entry name" value="PRK05945.1"/>
    <property type="match status" value="1"/>
</dbReference>
<evidence type="ECO:0000256" key="9">
    <source>
        <dbReference type="ARBA" id="ARBA00022827"/>
    </source>
</evidence>
<dbReference type="InterPro" id="IPR030664">
    <property type="entry name" value="SdhA/FrdA/AprA"/>
</dbReference>
<comment type="catalytic activity">
    <reaction evidence="13">
        <text>a quinone + succinate = fumarate + a quinol</text>
        <dbReference type="Rhea" id="RHEA:40523"/>
        <dbReference type="ChEBI" id="CHEBI:24646"/>
        <dbReference type="ChEBI" id="CHEBI:29806"/>
        <dbReference type="ChEBI" id="CHEBI:30031"/>
        <dbReference type="ChEBI" id="CHEBI:132124"/>
        <dbReference type="EC" id="1.3.5.1"/>
    </reaction>
</comment>
<dbReference type="PROSITE" id="PS00504">
    <property type="entry name" value="FRD_SDH_FAD_BINDING"/>
    <property type="match status" value="1"/>
</dbReference>
<dbReference type="InterPro" id="IPR014006">
    <property type="entry name" value="Succ_Dhase_FrdA_Gneg"/>
</dbReference>
<protein>
    <recommendedName>
        <fullName evidence="6">Succinate dehydrogenase flavoprotein subunit</fullName>
        <ecNumber evidence="5">1.3.5.1</ecNumber>
    </recommendedName>
</protein>
<dbReference type="GO" id="GO:0022900">
    <property type="term" value="P:electron transport chain"/>
    <property type="evidence" value="ECO:0007669"/>
    <property type="project" value="InterPro"/>
</dbReference>
<evidence type="ECO:0000313" key="17">
    <source>
        <dbReference type="EMBL" id="QKD82234.1"/>
    </source>
</evidence>
<dbReference type="FunFam" id="4.10.80.40:FF:000003">
    <property type="entry name" value="Fumarate reductase flavoprotein subunit"/>
    <property type="match status" value="1"/>
</dbReference>
<dbReference type="GO" id="GO:0050660">
    <property type="term" value="F:flavin adenine dinucleotide binding"/>
    <property type="evidence" value="ECO:0007669"/>
    <property type="project" value="InterPro"/>
</dbReference>
<dbReference type="SUPFAM" id="SSF51905">
    <property type="entry name" value="FAD/NAD(P)-binding domain"/>
    <property type="match status" value="1"/>
</dbReference>
<dbReference type="Gene3D" id="3.90.700.10">
    <property type="entry name" value="Succinate dehydrogenase/fumarate reductase flavoprotein, catalytic domain"/>
    <property type="match status" value="1"/>
</dbReference>
<dbReference type="KEGG" id="theu:HPC62_08580"/>
<feature type="domain" description="Fumarate reductase/succinate dehydrogenase flavoprotein-like C-terminal" evidence="16">
    <location>
        <begin position="450"/>
        <end position="575"/>
    </location>
</feature>
<evidence type="ECO:0000256" key="6">
    <source>
        <dbReference type="ARBA" id="ARBA00019965"/>
    </source>
</evidence>
<evidence type="ECO:0000256" key="11">
    <source>
        <dbReference type="ARBA" id="ARBA00023002"/>
    </source>
</evidence>
<dbReference type="SUPFAM" id="SSF56425">
    <property type="entry name" value="Succinate dehydrogenase/fumarate reductase flavoprotein, catalytic domain"/>
    <property type="match status" value="1"/>
</dbReference>
<dbReference type="RefSeq" id="WP_172354841.1">
    <property type="nucleotide sequence ID" value="NZ_CP053661.1"/>
</dbReference>
<comment type="similarity">
    <text evidence="4">Belongs to the FAD-dependent oxidoreductase 2 family. FRD/SDH subfamily.</text>
</comment>
<evidence type="ECO:0000313" key="18">
    <source>
        <dbReference type="Proteomes" id="UP000505210"/>
    </source>
</evidence>
<dbReference type="InterPro" id="IPR003952">
    <property type="entry name" value="FRD_SDH_FAD_BS"/>
</dbReference>
<dbReference type="PIRSF" id="PIRSF000171">
    <property type="entry name" value="SDHA_APRA_LASPO"/>
    <property type="match status" value="1"/>
</dbReference>
<dbReference type="InterPro" id="IPR015939">
    <property type="entry name" value="Fum_Rdtase/Succ_DH_flav-like_C"/>
</dbReference>
<evidence type="ECO:0000256" key="8">
    <source>
        <dbReference type="ARBA" id="ARBA00022630"/>
    </source>
</evidence>
<evidence type="ECO:0000256" key="2">
    <source>
        <dbReference type="ARBA" id="ARBA00004170"/>
    </source>
</evidence>
<dbReference type="InterPro" id="IPR037099">
    <property type="entry name" value="Fum_R/Succ_DH_flav-like_C_sf"/>
</dbReference>
<keyword evidence="7" id="KW-0813">Transport</keyword>
<dbReference type="Gene3D" id="4.10.80.40">
    <property type="entry name" value="succinate dehydrogenase protein domain"/>
    <property type="match status" value="1"/>
</dbReference>
<dbReference type="InterPro" id="IPR027477">
    <property type="entry name" value="Succ_DH/fumarate_Rdtase_cat_sf"/>
</dbReference>
<keyword evidence="12" id="KW-0472">Membrane</keyword>
<dbReference type="InterPro" id="IPR003953">
    <property type="entry name" value="FAD-dep_OxRdtase_2_FAD-bd"/>
</dbReference>
<dbReference type="GO" id="GO:0009061">
    <property type="term" value="P:anaerobic respiration"/>
    <property type="evidence" value="ECO:0007669"/>
    <property type="project" value="TreeGrafter"/>
</dbReference>
<feature type="domain" description="FAD-dependent oxidoreductase 2 FAD-binding" evidence="15">
    <location>
        <begin position="5"/>
        <end position="395"/>
    </location>
</feature>
<accession>A0A6M8B5M4</accession>
<dbReference type="GO" id="GO:0009055">
    <property type="term" value="F:electron transfer activity"/>
    <property type="evidence" value="ECO:0007669"/>
    <property type="project" value="TreeGrafter"/>
</dbReference>
<dbReference type="InterPro" id="IPR036188">
    <property type="entry name" value="FAD/NAD-bd_sf"/>
</dbReference>
<dbReference type="FunFam" id="3.90.700.10:FF:000001">
    <property type="entry name" value="Mitochondrial succinate dehydrogenase flavoprotein subunit"/>
    <property type="match status" value="1"/>
</dbReference>
<gene>
    <name evidence="17" type="ORF">HPC62_08580</name>
</gene>
<evidence type="ECO:0000256" key="14">
    <source>
        <dbReference type="PIRSR" id="PIRSR000171-1"/>
    </source>
</evidence>
<comment type="cofactor">
    <cofactor evidence="1">
        <name>FAD</name>
        <dbReference type="ChEBI" id="CHEBI:57692"/>
    </cofactor>
</comment>
<evidence type="ECO:0000259" key="15">
    <source>
        <dbReference type="Pfam" id="PF00890"/>
    </source>
</evidence>
<dbReference type="Pfam" id="PF00890">
    <property type="entry name" value="FAD_binding_2"/>
    <property type="match status" value="1"/>
</dbReference>
<evidence type="ECO:0000259" key="16">
    <source>
        <dbReference type="Pfam" id="PF02910"/>
    </source>
</evidence>